<dbReference type="InterPro" id="IPR007059">
    <property type="entry name" value="DmsC"/>
</dbReference>
<gene>
    <name evidence="2" type="ORF">HNP73_003188</name>
</gene>
<dbReference type="PANTHER" id="PTHR38095:SF1">
    <property type="entry name" value="ANAEROBIC DIMETHYL SULFOXIDE REDUCTASE CHAIN YNFH"/>
    <property type="match status" value="1"/>
</dbReference>
<dbReference type="GO" id="GO:0019645">
    <property type="term" value="P:anaerobic electron transport chain"/>
    <property type="evidence" value="ECO:0007669"/>
    <property type="project" value="InterPro"/>
</dbReference>
<feature type="transmembrane region" description="Helical" evidence="1">
    <location>
        <begin position="7"/>
        <end position="29"/>
    </location>
</feature>
<feature type="transmembrane region" description="Helical" evidence="1">
    <location>
        <begin position="81"/>
        <end position="99"/>
    </location>
</feature>
<dbReference type="GO" id="GO:0009389">
    <property type="term" value="F:dimethyl sulfoxide reductase activity"/>
    <property type="evidence" value="ECO:0007669"/>
    <property type="project" value="TreeGrafter"/>
</dbReference>
<feature type="transmembrane region" description="Helical" evidence="1">
    <location>
        <begin position="230"/>
        <end position="249"/>
    </location>
</feature>
<feature type="transmembrane region" description="Helical" evidence="1">
    <location>
        <begin position="164"/>
        <end position="180"/>
    </location>
</feature>
<dbReference type="EMBL" id="JACHFM010000003">
    <property type="protein sequence ID" value="MBB5223241.1"/>
    <property type="molecule type" value="Genomic_DNA"/>
</dbReference>
<keyword evidence="1" id="KW-0472">Membrane</keyword>
<evidence type="ECO:0000313" key="2">
    <source>
        <dbReference type="EMBL" id="MBB5223241.1"/>
    </source>
</evidence>
<protein>
    <submittedName>
        <fullName evidence="2">DMSO reductase anchor subunit</fullName>
    </submittedName>
</protein>
<dbReference type="Proteomes" id="UP000549457">
    <property type="component" value="Unassembled WGS sequence"/>
</dbReference>
<evidence type="ECO:0000256" key="1">
    <source>
        <dbReference type="SAM" id="Phobius"/>
    </source>
</evidence>
<comment type="caution">
    <text evidence="2">The sequence shown here is derived from an EMBL/GenBank/DDBJ whole genome shotgun (WGS) entry which is preliminary data.</text>
</comment>
<reference evidence="2 3" key="1">
    <citation type="submission" date="2020-08" db="EMBL/GenBank/DDBJ databases">
        <title>Genomic Encyclopedia of Type Strains, Phase IV (KMG-IV): sequencing the most valuable type-strain genomes for metagenomic binning, comparative biology and taxonomic classification.</title>
        <authorList>
            <person name="Goeker M."/>
        </authorList>
    </citation>
    <scope>NUCLEOTIDE SEQUENCE [LARGE SCALE GENOMIC DNA]</scope>
    <source>
        <strain evidence="2 3">DSM 101730</strain>
    </source>
</reference>
<feature type="transmembrane region" description="Helical" evidence="1">
    <location>
        <begin position="105"/>
        <end position="126"/>
    </location>
</feature>
<feature type="transmembrane region" description="Helical" evidence="1">
    <location>
        <begin position="255"/>
        <end position="275"/>
    </location>
</feature>
<feature type="transmembrane region" description="Helical" evidence="1">
    <location>
        <begin position="35"/>
        <end position="60"/>
    </location>
</feature>
<accession>A0A840SVQ8</accession>
<sequence>MHPAPSIIAFTTLSGIGFGLIIWLGLGAAPDATHLYALILCLLAAGLVCAGLLASLLHLGQPTRFLKAFSQWRTSWLSREAALAMTTLVVFALYAALWVTGTRFLPLGLFAALLAFKTVFATAMIYAQMRSVPRWRSVLTPVIFLLFALTGGALFAGVRGPTPWLLGALGLLQIVAWLWGDRALARSGTTLATATGLGEMGRPRLLEPPHTGQNYLLKEMVFVVGRRHAARLRVIGLVLAVVIPLALILPTEGRLAVWIAADVHALGALVLRWLFFAQAEHVVGLYYGKR</sequence>
<organism evidence="2 3">
    <name type="scientific">Amaricoccus macauensis</name>
    <dbReference type="NCBI Taxonomy" id="57001"/>
    <lineage>
        <taxon>Bacteria</taxon>
        <taxon>Pseudomonadati</taxon>
        <taxon>Pseudomonadota</taxon>
        <taxon>Alphaproteobacteria</taxon>
        <taxon>Rhodobacterales</taxon>
        <taxon>Paracoccaceae</taxon>
        <taxon>Amaricoccus</taxon>
    </lineage>
</organism>
<dbReference type="GO" id="GO:0009390">
    <property type="term" value="C:dimethyl sulfoxide reductase complex"/>
    <property type="evidence" value="ECO:0007669"/>
    <property type="project" value="TreeGrafter"/>
</dbReference>
<name>A0A840SVQ8_9RHOB</name>
<dbReference type="RefSeq" id="WP_184151713.1">
    <property type="nucleotide sequence ID" value="NZ_JACHFM010000003.1"/>
</dbReference>
<keyword evidence="1" id="KW-0812">Transmembrane</keyword>
<keyword evidence="3" id="KW-1185">Reference proteome</keyword>
<evidence type="ECO:0000313" key="3">
    <source>
        <dbReference type="Proteomes" id="UP000549457"/>
    </source>
</evidence>
<dbReference type="AlphaFoldDB" id="A0A840SVQ8"/>
<proteinExistence type="predicted"/>
<keyword evidence="1" id="KW-1133">Transmembrane helix</keyword>
<dbReference type="Pfam" id="PF04976">
    <property type="entry name" value="DmsC"/>
    <property type="match status" value="1"/>
</dbReference>
<dbReference type="PANTHER" id="PTHR38095">
    <property type="entry name" value="ANAEROBIC DIMETHYL SULFOXIDE REDUCTASE CHAIN YNFH"/>
    <property type="match status" value="1"/>
</dbReference>
<dbReference type="GO" id="GO:0005886">
    <property type="term" value="C:plasma membrane"/>
    <property type="evidence" value="ECO:0007669"/>
    <property type="project" value="TreeGrafter"/>
</dbReference>
<feature type="transmembrane region" description="Helical" evidence="1">
    <location>
        <begin position="138"/>
        <end position="158"/>
    </location>
</feature>